<dbReference type="AlphaFoldDB" id="A0A6P2BP59"/>
<evidence type="ECO:0000259" key="4">
    <source>
        <dbReference type="SMART" id="SM01008"/>
    </source>
</evidence>
<dbReference type="InterPro" id="IPR000674">
    <property type="entry name" value="Ald_Oxase/Xan_DH_a/b"/>
</dbReference>
<evidence type="ECO:0000313" key="5">
    <source>
        <dbReference type="EMBL" id="TVZ00628.1"/>
    </source>
</evidence>
<protein>
    <submittedName>
        <fullName evidence="5">Xanthine dehydrogenase family protein molybdopterin-binding subunit</fullName>
    </submittedName>
</protein>
<dbReference type="PANTHER" id="PTHR11908">
    <property type="entry name" value="XANTHINE DEHYDROGENASE"/>
    <property type="match status" value="1"/>
</dbReference>
<evidence type="ECO:0000256" key="2">
    <source>
        <dbReference type="ARBA" id="ARBA00023002"/>
    </source>
</evidence>
<proteinExistence type="predicted"/>
<dbReference type="EMBL" id="RPFW01000008">
    <property type="protein sequence ID" value="TVZ00628.1"/>
    <property type="molecule type" value="Genomic_DNA"/>
</dbReference>
<reference evidence="5 6" key="1">
    <citation type="submission" date="2018-11" db="EMBL/GenBank/DDBJ databases">
        <title>Trebonia kvetii gen.nov., sp.nov., a novel acidophilic actinobacterium, and proposal of the new actinobacterial family Treboniaceae fam. nov.</title>
        <authorList>
            <person name="Rapoport D."/>
            <person name="Sagova-Mareckova M."/>
            <person name="Sedlacek I."/>
            <person name="Provaznik J."/>
            <person name="Kralova S."/>
            <person name="Pavlinic D."/>
            <person name="Benes V."/>
            <person name="Kopecky J."/>
        </authorList>
    </citation>
    <scope>NUCLEOTIDE SEQUENCE [LARGE SCALE GENOMIC DNA]</scope>
    <source>
        <strain evidence="5 6">15Tr583</strain>
    </source>
</reference>
<sequence length="769" mass="81339">MSILGTRVIRTEDPRLLTSGGVYVDDLREPELAGAVRATFVRSTVAHALITGIDTSAALAAPGVVAVLTVADMTDLPAPPPPEPVPDDAPPPEGPAPLGGVWQEPLFAVDRVRFVGEPVALVLTDSNYAGEDVAELVSVDYEPLPAVPSIAAALRDESLLFPDAGTNVVVRGARPIGDDSIFDGCEVIVEGDVVNQRVACLPMEGRATAAVWKDGKLTVWTSTQNAQLSRLILTAIGLPPDAIRVVAPDVGGGFGAKIGVDREQIIIAWAAKHTGRPVRWVETRNENLMAMTQGRAQEHHIKIGGDREGHIKAYRLDVVQDSGAYSRMGGFLPMLTNLMAPGVYDIPKVEANYKAVVTNGTPIAAYRGAGRPEAAATIERVVDWYAAEAGLDPVAVRKLNFIKKEQFPFVTKTGAPYDTGDYEAALDKVLAAADYEVLRGEQKRRRDAGETRLLGIGLASYVEITAADAGAGETAKVEVHDDGTATVYTGSSAHGQGHHTAYAMLVTEELGIPMDKIEVIHGDTDLIPDGVGTYASRSLQLGGSAVQKAAIEVKEEAGKKAAELFEAAEDDVELDTEAGVWRIKGDPDKSLSWSQVASAAEQGLIVANVRFTADRPTFPFGSQLSLVEVDVETGKVTLLRHVTADDAGPVLNPILMEGQRHGGIAQGAAQALVEEILYDEDGNPLTATLMDYGAITAAELPSFELLTSETPTPVNPLGVKGIGEAGTIGATPAVHNAVIDAVSHLGVRHIDMPMTPERVWTAIQKASSK</sequence>
<accession>A0A6P2BP59</accession>
<dbReference type="SUPFAM" id="SSF54665">
    <property type="entry name" value="CO dehydrogenase molybdoprotein N-domain-like"/>
    <property type="match status" value="1"/>
</dbReference>
<feature type="domain" description="Aldehyde oxidase/xanthine dehydrogenase a/b hammerhead" evidence="4">
    <location>
        <begin position="18"/>
        <end position="145"/>
    </location>
</feature>
<feature type="compositionally biased region" description="Pro residues" evidence="3">
    <location>
        <begin position="77"/>
        <end position="95"/>
    </location>
</feature>
<dbReference type="PANTHER" id="PTHR11908:SF132">
    <property type="entry name" value="ALDEHYDE OXIDASE 1-RELATED"/>
    <property type="match status" value="1"/>
</dbReference>
<dbReference type="Gene3D" id="3.30.365.10">
    <property type="entry name" value="Aldehyde oxidase/xanthine dehydrogenase, molybdopterin binding domain"/>
    <property type="match status" value="4"/>
</dbReference>
<comment type="caution">
    <text evidence="5">The sequence shown here is derived from an EMBL/GenBank/DDBJ whole genome shotgun (WGS) entry which is preliminary data.</text>
</comment>
<dbReference type="Pfam" id="PF01315">
    <property type="entry name" value="Ald_Xan_dh_C"/>
    <property type="match status" value="1"/>
</dbReference>
<feature type="region of interest" description="Disordered" evidence="3">
    <location>
        <begin position="75"/>
        <end position="97"/>
    </location>
</feature>
<dbReference type="GO" id="GO:0016491">
    <property type="term" value="F:oxidoreductase activity"/>
    <property type="evidence" value="ECO:0007669"/>
    <property type="project" value="UniProtKB-KW"/>
</dbReference>
<organism evidence="5 6">
    <name type="scientific">Trebonia kvetii</name>
    <dbReference type="NCBI Taxonomy" id="2480626"/>
    <lineage>
        <taxon>Bacteria</taxon>
        <taxon>Bacillati</taxon>
        <taxon>Actinomycetota</taxon>
        <taxon>Actinomycetes</taxon>
        <taxon>Streptosporangiales</taxon>
        <taxon>Treboniaceae</taxon>
        <taxon>Trebonia</taxon>
    </lineage>
</organism>
<dbReference type="InterPro" id="IPR037165">
    <property type="entry name" value="AldOxase/xan_DH_Mopterin-bd_sf"/>
</dbReference>
<dbReference type="InterPro" id="IPR008274">
    <property type="entry name" value="AldOxase/xan_DH_MoCoBD1"/>
</dbReference>
<dbReference type="InterPro" id="IPR036856">
    <property type="entry name" value="Ald_Oxase/Xan_DH_a/b_sf"/>
</dbReference>
<gene>
    <name evidence="5" type="ORF">EAS64_35195</name>
</gene>
<dbReference type="OrthoDB" id="135295at2"/>
<name>A0A6P2BP59_9ACTN</name>
<dbReference type="InterPro" id="IPR016208">
    <property type="entry name" value="Ald_Oxase/xanthine_DH-like"/>
</dbReference>
<keyword evidence="6" id="KW-1185">Reference proteome</keyword>
<evidence type="ECO:0000313" key="6">
    <source>
        <dbReference type="Proteomes" id="UP000460272"/>
    </source>
</evidence>
<dbReference type="RefSeq" id="WP_145860217.1">
    <property type="nucleotide sequence ID" value="NZ_RPFW01000008.1"/>
</dbReference>
<keyword evidence="1" id="KW-0500">Molybdenum</keyword>
<keyword evidence="2" id="KW-0560">Oxidoreductase</keyword>
<dbReference type="InterPro" id="IPR046867">
    <property type="entry name" value="AldOxase/xan_DH_MoCoBD2"/>
</dbReference>
<dbReference type="Proteomes" id="UP000460272">
    <property type="component" value="Unassembled WGS sequence"/>
</dbReference>
<evidence type="ECO:0000256" key="1">
    <source>
        <dbReference type="ARBA" id="ARBA00022505"/>
    </source>
</evidence>
<dbReference type="SUPFAM" id="SSF56003">
    <property type="entry name" value="Molybdenum cofactor-binding domain"/>
    <property type="match status" value="1"/>
</dbReference>
<dbReference type="SMART" id="SM01008">
    <property type="entry name" value="Ald_Xan_dh_C"/>
    <property type="match status" value="1"/>
</dbReference>
<evidence type="ECO:0000256" key="3">
    <source>
        <dbReference type="SAM" id="MobiDB-lite"/>
    </source>
</evidence>
<dbReference type="Pfam" id="PF20256">
    <property type="entry name" value="MoCoBD_2"/>
    <property type="match status" value="1"/>
</dbReference>
<dbReference type="GO" id="GO:0005506">
    <property type="term" value="F:iron ion binding"/>
    <property type="evidence" value="ECO:0007669"/>
    <property type="project" value="InterPro"/>
</dbReference>
<dbReference type="Gene3D" id="3.90.1170.50">
    <property type="entry name" value="Aldehyde oxidase/xanthine dehydrogenase, a/b hammerhead"/>
    <property type="match status" value="1"/>
</dbReference>
<dbReference type="Pfam" id="PF02738">
    <property type="entry name" value="MoCoBD_1"/>
    <property type="match status" value="1"/>
</dbReference>